<dbReference type="EMBL" id="JBBPBK010000001">
    <property type="protein sequence ID" value="KAK9292620.1"/>
    <property type="molecule type" value="Genomic_DNA"/>
</dbReference>
<dbReference type="AlphaFoldDB" id="A0AAP0S856"/>
<accession>A0AAP0S856</accession>
<sequence>MEGKLAVDYRVGDLAYKAREVYLDGMQRLRKDCYSTSWAYREIREGEGAIE</sequence>
<name>A0AAP0S856_LIQFO</name>
<evidence type="ECO:0000313" key="1">
    <source>
        <dbReference type="EMBL" id="KAK9292620.1"/>
    </source>
</evidence>
<dbReference type="Proteomes" id="UP001415857">
    <property type="component" value="Unassembled WGS sequence"/>
</dbReference>
<comment type="caution">
    <text evidence="1">The sequence shown here is derived from an EMBL/GenBank/DDBJ whole genome shotgun (WGS) entry which is preliminary data.</text>
</comment>
<keyword evidence="2" id="KW-1185">Reference proteome</keyword>
<organism evidence="1 2">
    <name type="scientific">Liquidambar formosana</name>
    <name type="common">Formosan gum</name>
    <dbReference type="NCBI Taxonomy" id="63359"/>
    <lineage>
        <taxon>Eukaryota</taxon>
        <taxon>Viridiplantae</taxon>
        <taxon>Streptophyta</taxon>
        <taxon>Embryophyta</taxon>
        <taxon>Tracheophyta</taxon>
        <taxon>Spermatophyta</taxon>
        <taxon>Magnoliopsida</taxon>
        <taxon>eudicotyledons</taxon>
        <taxon>Gunneridae</taxon>
        <taxon>Pentapetalae</taxon>
        <taxon>Saxifragales</taxon>
        <taxon>Altingiaceae</taxon>
        <taxon>Liquidambar</taxon>
    </lineage>
</organism>
<gene>
    <name evidence="1" type="ORF">L1049_020595</name>
</gene>
<reference evidence="1 2" key="1">
    <citation type="journal article" date="2024" name="Plant J.">
        <title>Genome sequences and population genomics reveal climatic adaptation and genomic divergence between two closely related sweetgum species.</title>
        <authorList>
            <person name="Xu W.Q."/>
            <person name="Ren C.Q."/>
            <person name="Zhang X.Y."/>
            <person name="Comes H.P."/>
            <person name="Liu X.H."/>
            <person name="Li Y.G."/>
            <person name="Kettle C.J."/>
            <person name="Jalonen R."/>
            <person name="Gaisberger H."/>
            <person name="Ma Y.Z."/>
            <person name="Qiu Y.X."/>
        </authorList>
    </citation>
    <scope>NUCLEOTIDE SEQUENCE [LARGE SCALE GENOMIC DNA]</scope>
    <source>
        <strain evidence="1">Hangzhou</strain>
    </source>
</reference>
<protein>
    <submittedName>
        <fullName evidence="1">Uncharacterized protein</fullName>
    </submittedName>
</protein>
<proteinExistence type="predicted"/>
<evidence type="ECO:0000313" key="2">
    <source>
        <dbReference type="Proteomes" id="UP001415857"/>
    </source>
</evidence>